<organism evidence="3 4">
    <name type="scientific">Cymbomonas tetramitiformis</name>
    <dbReference type="NCBI Taxonomy" id="36881"/>
    <lineage>
        <taxon>Eukaryota</taxon>
        <taxon>Viridiplantae</taxon>
        <taxon>Chlorophyta</taxon>
        <taxon>Pyramimonadophyceae</taxon>
        <taxon>Pyramimonadales</taxon>
        <taxon>Pyramimonadaceae</taxon>
        <taxon>Cymbomonas</taxon>
    </lineage>
</organism>
<dbReference type="Proteomes" id="UP001190700">
    <property type="component" value="Unassembled WGS sequence"/>
</dbReference>
<name>A0AAE0GW97_9CHLO</name>
<dbReference type="InterPro" id="IPR015943">
    <property type="entry name" value="WD40/YVTN_repeat-like_dom_sf"/>
</dbReference>
<gene>
    <name evidence="3" type="ORF">CYMTET_6838</name>
</gene>
<dbReference type="PANTHER" id="PTHR16038">
    <property type="entry name" value="NOP SEVEN ASSOCIATED PROTEIN 1"/>
    <property type="match status" value="1"/>
</dbReference>
<proteinExistence type="predicted"/>
<reference evidence="3 4" key="1">
    <citation type="journal article" date="2015" name="Genome Biol. Evol.">
        <title>Comparative Genomics of a Bacterivorous Green Alga Reveals Evolutionary Causalities and Consequences of Phago-Mixotrophic Mode of Nutrition.</title>
        <authorList>
            <person name="Burns J.A."/>
            <person name="Paasch A."/>
            <person name="Narechania A."/>
            <person name="Kim E."/>
        </authorList>
    </citation>
    <scope>NUCLEOTIDE SEQUENCE [LARGE SCALE GENOMIC DNA]</scope>
    <source>
        <strain evidence="3 4">PLY_AMNH</strain>
    </source>
</reference>
<dbReference type="Pfam" id="PF00400">
    <property type="entry name" value="WD40"/>
    <property type="match status" value="2"/>
</dbReference>
<evidence type="ECO:0008006" key="5">
    <source>
        <dbReference type="Google" id="ProtNLM"/>
    </source>
</evidence>
<dbReference type="PROSITE" id="PS50082">
    <property type="entry name" value="WD_REPEATS_2"/>
    <property type="match status" value="1"/>
</dbReference>
<comment type="caution">
    <text evidence="3">The sequence shown here is derived from an EMBL/GenBank/DDBJ whole genome shotgun (WGS) entry which is preliminary data.</text>
</comment>
<evidence type="ECO:0000256" key="2">
    <source>
        <dbReference type="SAM" id="MobiDB-lite"/>
    </source>
</evidence>
<dbReference type="GO" id="GO:0005730">
    <property type="term" value="C:nucleolus"/>
    <property type="evidence" value="ECO:0007669"/>
    <property type="project" value="InterPro"/>
</dbReference>
<dbReference type="PANTHER" id="PTHR16038:SF4">
    <property type="entry name" value="WD REPEAT-CONTAINING PROTEIN 74"/>
    <property type="match status" value="1"/>
</dbReference>
<sequence length="403" mass="43043">MTSPIRLFSGDELGLVKVLQGDSAESMQIVDTWGGAMDRGQSVECMSVPESTGGVAVGRKDGSVQLLQAGTGHVVANFQSLERERCSGILMTGPSDAASKLTLISCSQGGGVKRRVCESEFPQENLDWEELSWQLEQNVGKKTEKAAPVDCLAFSSDGGTLAAGGEGKVLTLWNVATQERIFKAKTPDPDWLGLRPKNVVNALAFLPAEGEGRKVLVGGPGQVGSEHHKVMVYDVAASPRPVQELNFGEGTITALAPTPDGRGVFVGDARGKLAFVDLRMLGIQGVLKGPAGGLRAVVHHPTLPIVASCGLDRFVRLHHANTRKLLSQTYVKQVANCLAFDVSFPEPVAPEPAKDDAEEIGPSRKRKIKSSKSKEQASSDGETKEKKKLKMKKKKKKSIPTDA</sequence>
<evidence type="ECO:0000256" key="1">
    <source>
        <dbReference type="PROSITE-ProRule" id="PRU00221"/>
    </source>
</evidence>
<keyword evidence="4" id="KW-1185">Reference proteome</keyword>
<feature type="repeat" description="WD" evidence="1">
    <location>
        <begin position="142"/>
        <end position="183"/>
    </location>
</feature>
<evidence type="ECO:0000313" key="4">
    <source>
        <dbReference type="Proteomes" id="UP001190700"/>
    </source>
</evidence>
<dbReference type="InterPro" id="IPR011047">
    <property type="entry name" value="Quinoprotein_ADH-like_sf"/>
</dbReference>
<accession>A0AAE0GW97</accession>
<dbReference type="GO" id="GO:0030687">
    <property type="term" value="C:preribosome, large subunit precursor"/>
    <property type="evidence" value="ECO:0007669"/>
    <property type="project" value="TreeGrafter"/>
</dbReference>
<dbReference type="SMART" id="SM00320">
    <property type="entry name" value="WD40"/>
    <property type="match status" value="3"/>
</dbReference>
<evidence type="ECO:0000313" key="3">
    <source>
        <dbReference type="EMBL" id="KAK3285565.1"/>
    </source>
</evidence>
<dbReference type="SUPFAM" id="SSF50998">
    <property type="entry name" value="Quinoprotein alcohol dehydrogenase-like"/>
    <property type="match status" value="1"/>
</dbReference>
<dbReference type="EMBL" id="LGRX02001773">
    <property type="protein sequence ID" value="KAK3285565.1"/>
    <property type="molecule type" value="Genomic_DNA"/>
</dbReference>
<dbReference type="AlphaFoldDB" id="A0AAE0GW97"/>
<dbReference type="GO" id="GO:0042273">
    <property type="term" value="P:ribosomal large subunit biogenesis"/>
    <property type="evidence" value="ECO:0007669"/>
    <property type="project" value="InterPro"/>
</dbReference>
<dbReference type="InterPro" id="IPR001680">
    <property type="entry name" value="WD40_rpt"/>
</dbReference>
<protein>
    <recommendedName>
        <fullName evidence="5">WD repeat-containing protein 74</fullName>
    </recommendedName>
</protein>
<dbReference type="InterPro" id="IPR037379">
    <property type="entry name" value="WDR74/Nsa1"/>
</dbReference>
<feature type="region of interest" description="Disordered" evidence="2">
    <location>
        <begin position="348"/>
        <end position="403"/>
    </location>
</feature>
<keyword evidence="1" id="KW-0853">WD repeat</keyword>
<feature type="compositionally biased region" description="Basic and acidic residues" evidence="2">
    <location>
        <begin position="372"/>
        <end position="385"/>
    </location>
</feature>
<feature type="compositionally biased region" description="Basic residues" evidence="2">
    <location>
        <begin position="386"/>
        <end position="403"/>
    </location>
</feature>
<dbReference type="Gene3D" id="2.130.10.10">
    <property type="entry name" value="YVTN repeat-like/Quinoprotein amine dehydrogenase"/>
    <property type="match status" value="2"/>
</dbReference>